<organism evidence="1 2">
    <name type="scientific">Candidatus Avipropionibacterium avicola</name>
    <dbReference type="NCBI Taxonomy" id="2840701"/>
    <lineage>
        <taxon>Bacteria</taxon>
        <taxon>Bacillati</taxon>
        <taxon>Actinomycetota</taxon>
        <taxon>Actinomycetes</taxon>
        <taxon>Propionibacteriales</taxon>
        <taxon>Propionibacteriaceae</taxon>
        <taxon>Propionibacteriaceae incertae sedis</taxon>
        <taxon>Candidatus Avipropionibacterium</taxon>
    </lineage>
</organism>
<comment type="caution">
    <text evidence="1">The sequence shown here is derived from an EMBL/GenBank/DDBJ whole genome shotgun (WGS) entry which is preliminary data.</text>
</comment>
<sequence>MVLSGGGTDEDADIPLSVGVEGSTSHRFVPRQVIRMVTITRWAAPPLRENAEGPEANLGAFG</sequence>
<accession>A0A9D1KL89</accession>
<dbReference type="AlphaFoldDB" id="A0A9D1KL89"/>
<proteinExistence type="predicted"/>
<reference evidence="1" key="2">
    <citation type="journal article" date="2021" name="PeerJ">
        <title>Extensive microbial diversity within the chicken gut microbiome revealed by metagenomics and culture.</title>
        <authorList>
            <person name="Gilroy R."/>
            <person name="Ravi A."/>
            <person name="Getino M."/>
            <person name="Pursley I."/>
            <person name="Horton D.L."/>
            <person name="Alikhan N.F."/>
            <person name="Baker D."/>
            <person name="Gharbi K."/>
            <person name="Hall N."/>
            <person name="Watson M."/>
            <person name="Adriaenssens E.M."/>
            <person name="Foster-Nyarko E."/>
            <person name="Jarju S."/>
            <person name="Secka A."/>
            <person name="Antonio M."/>
            <person name="Oren A."/>
            <person name="Chaudhuri R.R."/>
            <person name="La Ragione R."/>
            <person name="Hildebrand F."/>
            <person name="Pallen M.J."/>
        </authorList>
    </citation>
    <scope>NUCLEOTIDE SEQUENCE</scope>
    <source>
        <strain evidence="1">ChiGjej1B1-24693</strain>
    </source>
</reference>
<dbReference type="Proteomes" id="UP000886842">
    <property type="component" value="Unassembled WGS sequence"/>
</dbReference>
<name>A0A9D1KL89_9ACTN</name>
<dbReference type="EMBL" id="DVLP01000035">
    <property type="protein sequence ID" value="HIT74176.1"/>
    <property type="molecule type" value="Genomic_DNA"/>
</dbReference>
<reference evidence="1" key="1">
    <citation type="submission" date="2020-10" db="EMBL/GenBank/DDBJ databases">
        <authorList>
            <person name="Gilroy R."/>
        </authorList>
    </citation>
    <scope>NUCLEOTIDE SEQUENCE</scope>
    <source>
        <strain evidence="1">ChiGjej1B1-24693</strain>
    </source>
</reference>
<gene>
    <name evidence="1" type="ORF">IAA98_01150</name>
</gene>
<protein>
    <submittedName>
        <fullName evidence="1">Uncharacterized protein</fullName>
    </submittedName>
</protein>
<evidence type="ECO:0000313" key="1">
    <source>
        <dbReference type="EMBL" id="HIT74176.1"/>
    </source>
</evidence>
<evidence type="ECO:0000313" key="2">
    <source>
        <dbReference type="Proteomes" id="UP000886842"/>
    </source>
</evidence>